<proteinExistence type="predicted"/>
<sequence length="262" mass="27033">MIDWGAGTYELTAAQLAPAAERVVGAARITPGERVLDVACGTGNAALLAAFGGARVTGVDRAERLLGVAAGRAHAAGVEVEWIAGDALALPAEDDAFDATLSVFGVIFAPAEPAAAELVRVTAPGGRIVLATWTGEGAIAAGSGVLRRAMAELSADGVASADAAFVVRDWGDPRHLEALFAPAGGVVTVERYGHPFEAASPEALAEEWMDRHPMWLAARGSLGPERYAALREPLIDALREGNEDPDAFRATSVALIAHVQLP</sequence>
<keyword evidence="1" id="KW-0489">Methyltransferase</keyword>
<keyword evidence="3" id="KW-0949">S-adenosyl-L-methionine</keyword>
<evidence type="ECO:0000259" key="4">
    <source>
        <dbReference type="Pfam" id="PF13649"/>
    </source>
</evidence>
<gene>
    <name evidence="5" type="ORF">UFOPK3564_03117</name>
</gene>
<protein>
    <submittedName>
        <fullName evidence="5">Unannotated protein</fullName>
    </submittedName>
</protein>
<evidence type="ECO:0000256" key="2">
    <source>
        <dbReference type="ARBA" id="ARBA00022679"/>
    </source>
</evidence>
<dbReference type="GO" id="GO:0008168">
    <property type="term" value="F:methyltransferase activity"/>
    <property type="evidence" value="ECO:0007669"/>
    <property type="project" value="UniProtKB-KW"/>
</dbReference>
<dbReference type="CDD" id="cd02440">
    <property type="entry name" value="AdoMet_MTases"/>
    <property type="match status" value="1"/>
</dbReference>
<reference evidence="5" key="1">
    <citation type="submission" date="2020-05" db="EMBL/GenBank/DDBJ databases">
        <authorList>
            <person name="Chiriac C."/>
            <person name="Salcher M."/>
            <person name="Ghai R."/>
            <person name="Kavagutti S V."/>
        </authorList>
    </citation>
    <scope>NUCLEOTIDE SEQUENCE</scope>
</reference>
<dbReference type="InterPro" id="IPR041698">
    <property type="entry name" value="Methyltransf_25"/>
</dbReference>
<dbReference type="AlphaFoldDB" id="A0A6J7JPF8"/>
<dbReference type="PANTHER" id="PTHR43464">
    <property type="entry name" value="METHYLTRANSFERASE"/>
    <property type="match status" value="1"/>
</dbReference>
<evidence type="ECO:0000256" key="3">
    <source>
        <dbReference type="ARBA" id="ARBA00022691"/>
    </source>
</evidence>
<dbReference type="GO" id="GO:0032259">
    <property type="term" value="P:methylation"/>
    <property type="evidence" value="ECO:0007669"/>
    <property type="project" value="UniProtKB-KW"/>
</dbReference>
<accession>A0A6J7JPF8</accession>
<evidence type="ECO:0000256" key="1">
    <source>
        <dbReference type="ARBA" id="ARBA00022603"/>
    </source>
</evidence>
<dbReference type="Gene3D" id="3.40.50.150">
    <property type="entry name" value="Vaccinia Virus protein VP39"/>
    <property type="match status" value="1"/>
</dbReference>
<keyword evidence="2" id="KW-0808">Transferase</keyword>
<dbReference type="Pfam" id="PF13649">
    <property type="entry name" value="Methyltransf_25"/>
    <property type="match status" value="1"/>
</dbReference>
<evidence type="ECO:0000313" key="5">
    <source>
        <dbReference type="EMBL" id="CAB4944012.1"/>
    </source>
</evidence>
<dbReference type="InterPro" id="IPR029063">
    <property type="entry name" value="SAM-dependent_MTases_sf"/>
</dbReference>
<feature type="domain" description="Methyltransferase" evidence="4">
    <location>
        <begin position="35"/>
        <end position="126"/>
    </location>
</feature>
<dbReference type="PANTHER" id="PTHR43464:SF19">
    <property type="entry name" value="UBIQUINONE BIOSYNTHESIS O-METHYLTRANSFERASE, MITOCHONDRIAL"/>
    <property type="match status" value="1"/>
</dbReference>
<dbReference type="EMBL" id="CAFBMK010000272">
    <property type="protein sequence ID" value="CAB4944012.1"/>
    <property type="molecule type" value="Genomic_DNA"/>
</dbReference>
<organism evidence="5">
    <name type="scientific">freshwater metagenome</name>
    <dbReference type="NCBI Taxonomy" id="449393"/>
    <lineage>
        <taxon>unclassified sequences</taxon>
        <taxon>metagenomes</taxon>
        <taxon>ecological metagenomes</taxon>
    </lineage>
</organism>
<dbReference type="SUPFAM" id="SSF53335">
    <property type="entry name" value="S-adenosyl-L-methionine-dependent methyltransferases"/>
    <property type="match status" value="1"/>
</dbReference>
<name>A0A6J7JPF8_9ZZZZ</name>